<dbReference type="SUPFAM" id="SSF56784">
    <property type="entry name" value="HAD-like"/>
    <property type="match status" value="1"/>
</dbReference>
<keyword evidence="2" id="KW-1185">Reference proteome</keyword>
<accession>A0A1H0AXJ7</accession>
<reference evidence="1 2" key="1">
    <citation type="submission" date="2016-10" db="EMBL/GenBank/DDBJ databases">
        <authorList>
            <person name="de Groot N.N."/>
        </authorList>
    </citation>
    <scope>NUCLEOTIDE SEQUENCE [LARGE SCALE GENOMIC DNA]</scope>
    <source>
        <strain evidence="1 2">DSM 44149</strain>
    </source>
</reference>
<evidence type="ECO:0000313" key="1">
    <source>
        <dbReference type="EMBL" id="SDN38204.1"/>
    </source>
</evidence>
<sequence>MAVLTVGFDLDMTLIDPRPGMRRAFEVLGRQTGLPLDGERFADNLGPPLQDEFRRYVTDEALVTSLVTEFRALYPEIVIPRTVAMPGAAESVAAVREHGGRVVVVTGKYAPNASLHLEALGIEVDHLVGELWSVAKADALREFGAQVYVGDHIGDVVGARAADAVAVTVPSGACDAVQLSEAGADVVLGDLTEFPAWLRDWALVWQGLDLRHQRRSLEQQNAP</sequence>
<dbReference type="PANTHER" id="PTHR43434:SF20">
    <property type="entry name" value="5'-NUCLEOTIDASE"/>
    <property type="match status" value="1"/>
</dbReference>
<dbReference type="AlphaFoldDB" id="A0A1H0AXJ7"/>
<dbReference type="eggNOG" id="COG0546">
    <property type="taxonomic scope" value="Bacteria"/>
</dbReference>
<evidence type="ECO:0000313" key="2">
    <source>
        <dbReference type="Proteomes" id="UP000183376"/>
    </source>
</evidence>
<gene>
    <name evidence="1" type="ORF">SAMN04489726_6345</name>
</gene>
<dbReference type="InterPro" id="IPR023198">
    <property type="entry name" value="PGP-like_dom2"/>
</dbReference>
<dbReference type="InterPro" id="IPR023214">
    <property type="entry name" value="HAD_sf"/>
</dbReference>
<proteinExistence type="predicted"/>
<dbReference type="InterPro" id="IPR036412">
    <property type="entry name" value="HAD-like_sf"/>
</dbReference>
<dbReference type="GO" id="GO:0004713">
    <property type="term" value="F:protein tyrosine kinase activity"/>
    <property type="evidence" value="ECO:0007669"/>
    <property type="project" value="TreeGrafter"/>
</dbReference>
<dbReference type="InterPro" id="IPR050155">
    <property type="entry name" value="HAD-like_hydrolase_sf"/>
</dbReference>
<dbReference type="RefSeq" id="WP_269459612.1">
    <property type="nucleotide sequence ID" value="NZ_JOEF01000040.1"/>
</dbReference>
<dbReference type="STRING" id="211114.SAMN04489726_6345"/>
<dbReference type="GO" id="GO:0005829">
    <property type="term" value="C:cytosol"/>
    <property type="evidence" value="ECO:0007669"/>
    <property type="project" value="TreeGrafter"/>
</dbReference>
<dbReference type="Pfam" id="PF12710">
    <property type="entry name" value="HAD"/>
    <property type="match status" value="1"/>
</dbReference>
<organism evidence="1 2">
    <name type="scientific">Allokutzneria albata</name>
    <name type="common">Kibdelosporangium albatum</name>
    <dbReference type="NCBI Taxonomy" id="211114"/>
    <lineage>
        <taxon>Bacteria</taxon>
        <taxon>Bacillati</taxon>
        <taxon>Actinomycetota</taxon>
        <taxon>Actinomycetes</taxon>
        <taxon>Pseudonocardiales</taxon>
        <taxon>Pseudonocardiaceae</taxon>
        <taxon>Allokutzneria</taxon>
    </lineage>
</organism>
<dbReference type="Gene3D" id="1.10.150.240">
    <property type="entry name" value="Putative phosphatase, domain 2"/>
    <property type="match status" value="1"/>
</dbReference>
<dbReference type="Proteomes" id="UP000183376">
    <property type="component" value="Chromosome I"/>
</dbReference>
<protein>
    <submittedName>
        <fullName evidence="1">Phosphoglycolate phosphatase</fullName>
    </submittedName>
</protein>
<dbReference type="PANTHER" id="PTHR43434">
    <property type="entry name" value="PHOSPHOGLYCOLATE PHOSPHATASE"/>
    <property type="match status" value="1"/>
</dbReference>
<dbReference type="EMBL" id="LT629701">
    <property type="protein sequence ID" value="SDN38204.1"/>
    <property type="molecule type" value="Genomic_DNA"/>
</dbReference>
<dbReference type="Gene3D" id="3.40.50.1000">
    <property type="entry name" value="HAD superfamily/HAD-like"/>
    <property type="match status" value="1"/>
</dbReference>
<name>A0A1H0AXJ7_ALLAB</name>